<dbReference type="Proteomes" id="UP000596902">
    <property type="component" value="Unassembled WGS sequence"/>
</dbReference>
<name>A0A8H7B4J9_9PLEO</name>
<reference evidence="1" key="2">
    <citation type="submission" date="2020-08" db="EMBL/GenBank/DDBJ databases">
        <title>Draft Genome Sequence of Cumin Blight Pathogen Alternaria burnsii.</title>
        <authorList>
            <person name="Feng Z."/>
        </authorList>
    </citation>
    <scope>NUCLEOTIDE SEQUENCE</scope>
    <source>
        <strain evidence="1">CBS107.38</strain>
    </source>
</reference>
<dbReference type="EMBL" id="JAAABM010000005">
    <property type="protein sequence ID" value="KAF7677361.1"/>
    <property type="molecule type" value="Genomic_DNA"/>
</dbReference>
<dbReference type="RefSeq" id="XP_038787539.1">
    <property type="nucleotide sequence ID" value="XM_038929267.1"/>
</dbReference>
<comment type="caution">
    <text evidence="1">The sequence shown here is derived from an EMBL/GenBank/DDBJ whole genome shotgun (WGS) entry which is preliminary data.</text>
</comment>
<dbReference type="GeneID" id="62202445"/>
<accession>A0A8H7B4J9</accession>
<evidence type="ECO:0000313" key="1">
    <source>
        <dbReference type="EMBL" id="KAF7677361.1"/>
    </source>
</evidence>
<dbReference type="AlphaFoldDB" id="A0A8H7B4J9"/>
<reference evidence="1" key="1">
    <citation type="submission" date="2020-01" db="EMBL/GenBank/DDBJ databases">
        <authorList>
            <person name="Feng Z.H.Z."/>
        </authorList>
    </citation>
    <scope>NUCLEOTIDE SEQUENCE</scope>
    <source>
        <strain evidence="1">CBS107.38</strain>
    </source>
</reference>
<keyword evidence="2" id="KW-1185">Reference proteome</keyword>
<evidence type="ECO:0000313" key="2">
    <source>
        <dbReference type="Proteomes" id="UP000596902"/>
    </source>
</evidence>
<gene>
    <name evidence="1" type="ORF">GT037_004220</name>
</gene>
<protein>
    <submittedName>
        <fullName evidence="1">Uncharacterized protein</fullName>
    </submittedName>
</protein>
<proteinExistence type="predicted"/>
<sequence>MAQEFDLNRPDYRGVFHVPITYKAGPEIEGQFSGSPARALASALAGRGVKCRYGDLTQVVTEADVKATFASISTKETQLSDKYTLYHPADRNSLVFEVNIAVVARA</sequence>
<organism evidence="1 2">
    <name type="scientific">Alternaria burnsii</name>
    <dbReference type="NCBI Taxonomy" id="1187904"/>
    <lineage>
        <taxon>Eukaryota</taxon>
        <taxon>Fungi</taxon>
        <taxon>Dikarya</taxon>
        <taxon>Ascomycota</taxon>
        <taxon>Pezizomycotina</taxon>
        <taxon>Dothideomycetes</taxon>
        <taxon>Pleosporomycetidae</taxon>
        <taxon>Pleosporales</taxon>
        <taxon>Pleosporineae</taxon>
        <taxon>Pleosporaceae</taxon>
        <taxon>Alternaria</taxon>
        <taxon>Alternaria sect. Alternaria</taxon>
    </lineage>
</organism>